<evidence type="ECO:0000256" key="10">
    <source>
        <dbReference type="ARBA" id="ARBA00022801"/>
    </source>
</evidence>
<evidence type="ECO:0000256" key="6">
    <source>
        <dbReference type="ARBA" id="ARBA00022554"/>
    </source>
</evidence>
<keyword evidence="14 17" id="KW-0472">Membrane</keyword>
<sequence length="959" mass="103245">MALRIARSVAKHGVAASLWATREYSVLPSWVAAEAGIKGATTTTTTTTSPRRRRKFGLLVSGAALVWLATLVGVSSVAWLIYNHTANVLPTPVSEDAAGKDGFSEERALRHVKFLTDLGPRPVASTALHQAVQYVLDQALEVKGSASAAVAVDVEHFYSKPGSIQLEGPVFSGKTLVYAGQEHVVVRVRPQSDDGNAQDNSVLVSAHIDSVVTGPGAGDDASSIAVMIEVLRALSSVHFSFKNSVIFLFNTAEEEGATGSHSFITQHPWCNTIRAAVNLEALGIGGKHYLFQGPESWVVDLFAKTAKHPAGMVTIQDVFHSGIISSGTDFQIYREVQGLPGLDFAYMDNAAVYHTPNDKFELLKPGSLQHSGDNLLPFLFEVATLPDLAVHNSTLPPGPYSVVYFDVLGLYMVSYSKDSAKYIHGVIIVVGLVLFQASVCLSGVTGLIALGLAVFAILLTWIFAFGITLLVARLVVPYLSSFAIPFIVNQWMVIGLYGAPALFGALLGQHFGHGLLVSYLAGVHTKLMQTEEKGTPDQGTKEIIATRAQSLAEGEAERWLFKAGILQWLVVLGLGTWVNAGSAYLALAMVLGPAIAYGLIEIQLSPKQSSGELHWLTFWLGMLIPFVLTSFPVIRITYLLISKLIDIDTNPGSLPEWFGSVVVGALVAAIVCLMFVYLLPYAHRSGGFLLILGPIAMLAIVVLGLLALNVFPAFTPNLGREINVVHVINTSNHSVSSSYVSLASVTMGRLDEEARVMNDTGLFCGESDGPDFASYVVRYGCRKKVPLENLENDLLASLPSLEVIRDDELQIRQTTVNLSTGASYRWALAINTDKIQSFKLETPSEAGPGELLVPQANATGVNGWHKIQYNSNSTDPHEFVLTLYWSNNSVSPDGGNKSDGKLLSLRTDANIVTGATTAVLEKLPPWCVNFGKSFAPYYLAYLAELEVQFSGATVKHTVA</sequence>
<evidence type="ECO:0000256" key="3">
    <source>
        <dbReference type="ARBA" id="ARBA00004128"/>
    </source>
</evidence>
<keyword evidence="9" id="KW-0479">Metal-binding</keyword>
<feature type="transmembrane region" description="Helical" evidence="17">
    <location>
        <begin position="686"/>
        <end position="708"/>
    </location>
</feature>
<evidence type="ECO:0000256" key="12">
    <source>
        <dbReference type="ARBA" id="ARBA00022989"/>
    </source>
</evidence>
<dbReference type="EMBL" id="OZ020098">
    <property type="protein sequence ID" value="CAK9270605.1"/>
    <property type="molecule type" value="Genomic_DNA"/>
</dbReference>
<evidence type="ECO:0000256" key="7">
    <source>
        <dbReference type="ARBA" id="ARBA00022670"/>
    </source>
</evidence>
<keyword evidence="8 17" id="KW-0812">Transmembrane</keyword>
<dbReference type="InterPro" id="IPR048024">
    <property type="entry name" value="Fxna-like_M28_dom"/>
</dbReference>
<accession>A0ABP0WUR9</accession>
<feature type="transmembrane region" description="Helical" evidence="17">
    <location>
        <begin position="448"/>
        <end position="476"/>
    </location>
</feature>
<feature type="domain" description="Peptidase M28" evidence="18">
    <location>
        <begin position="195"/>
        <end position="378"/>
    </location>
</feature>
<evidence type="ECO:0000256" key="1">
    <source>
        <dbReference type="ARBA" id="ARBA00001947"/>
    </source>
</evidence>
<protein>
    <recommendedName>
        <fullName evidence="5">Vacuolar membrane protease</fullName>
    </recommendedName>
    <alternativeName>
        <fullName evidence="16">FXNA-related family protease 1</fullName>
    </alternativeName>
</protein>
<comment type="function">
    <text evidence="2">May be involved in vacuolar sorting and osmoregulation.</text>
</comment>
<feature type="transmembrane region" description="Helical" evidence="17">
    <location>
        <begin position="559"/>
        <end position="578"/>
    </location>
</feature>
<evidence type="ECO:0000256" key="15">
    <source>
        <dbReference type="ARBA" id="ARBA00023180"/>
    </source>
</evidence>
<evidence type="ECO:0000256" key="14">
    <source>
        <dbReference type="ARBA" id="ARBA00023136"/>
    </source>
</evidence>
<keyword evidence="15" id="KW-0325">Glycoprotein</keyword>
<evidence type="ECO:0000313" key="20">
    <source>
        <dbReference type="Proteomes" id="UP001497444"/>
    </source>
</evidence>
<feature type="transmembrane region" description="Helical" evidence="17">
    <location>
        <begin position="657"/>
        <end position="679"/>
    </location>
</feature>
<dbReference type="SUPFAM" id="SSF53187">
    <property type="entry name" value="Zn-dependent exopeptidases"/>
    <property type="match status" value="1"/>
</dbReference>
<comment type="cofactor">
    <cofactor evidence="1">
        <name>Zn(2+)</name>
        <dbReference type="ChEBI" id="CHEBI:29105"/>
    </cofactor>
</comment>
<comment type="subcellular location">
    <subcellularLocation>
        <location evidence="3">Vacuole membrane</location>
        <topology evidence="3">Multi-pass membrane protein</topology>
    </subcellularLocation>
</comment>
<evidence type="ECO:0000256" key="17">
    <source>
        <dbReference type="SAM" id="Phobius"/>
    </source>
</evidence>
<evidence type="ECO:0000256" key="5">
    <source>
        <dbReference type="ARBA" id="ARBA00017435"/>
    </source>
</evidence>
<keyword evidence="7" id="KW-0645">Protease</keyword>
<gene>
    <name evidence="19" type="ORF">CSSPJE1EN1_LOCUS16083</name>
</gene>
<reference evidence="19" key="1">
    <citation type="submission" date="2024-02" db="EMBL/GenBank/DDBJ databases">
        <authorList>
            <consortium name="ELIXIR-Norway"/>
            <consortium name="Elixir Norway"/>
        </authorList>
    </citation>
    <scope>NUCLEOTIDE SEQUENCE</scope>
</reference>
<comment type="similarity">
    <text evidence="4">Belongs to the peptidase M28 family.</text>
</comment>
<keyword evidence="20" id="KW-1185">Reference proteome</keyword>
<feature type="transmembrane region" description="Helical" evidence="17">
    <location>
        <begin position="616"/>
        <end position="637"/>
    </location>
</feature>
<keyword evidence="12 17" id="KW-1133">Transmembrane helix</keyword>
<feature type="transmembrane region" description="Helical" evidence="17">
    <location>
        <begin position="584"/>
        <end position="604"/>
    </location>
</feature>
<dbReference type="Gene3D" id="3.40.630.10">
    <property type="entry name" value="Zn peptidases"/>
    <property type="match status" value="1"/>
</dbReference>
<evidence type="ECO:0000256" key="2">
    <source>
        <dbReference type="ARBA" id="ARBA00003273"/>
    </source>
</evidence>
<evidence type="ECO:0000256" key="11">
    <source>
        <dbReference type="ARBA" id="ARBA00022833"/>
    </source>
</evidence>
<dbReference type="InterPro" id="IPR045175">
    <property type="entry name" value="M28_fam"/>
</dbReference>
<keyword evidence="6" id="KW-0926">Vacuole</keyword>
<evidence type="ECO:0000259" key="18">
    <source>
        <dbReference type="Pfam" id="PF04389"/>
    </source>
</evidence>
<evidence type="ECO:0000256" key="4">
    <source>
        <dbReference type="ARBA" id="ARBA00010918"/>
    </source>
</evidence>
<proteinExistence type="inferred from homology"/>
<feature type="transmembrane region" description="Helical" evidence="17">
    <location>
        <begin position="422"/>
        <end position="441"/>
    </location>
</feature>
<organism evidence="19 20">
    <name type="scientific">Sphagnum jensenii</name>
    <dbReference type="NCBI Taxonomy" id="128206"/>
    <lineage>
        <taxon>Eukaryota</taxon>
        <taxon>Viridiplantae</taxon>
        <taxon>Streptophyta</taxon>
        <taxon>Embryophyta</taxon>
        <taxon>Bryophyta</taxon>
        <taxon>Sphagnophytina</taxon>
        <taxon>Sphagnopsida</taxon>
        <taxon>Sphagnales</taxon>
        <taxon>Sphagnaceae</taxon>
        <taxon>Sphagnum</taxon>
    </lineage>
</organism>
<dbReference type="PANTHER" id="PTHR12147">
    <property type="entry name" value="METALLOPEPTIDASE M28 FAMILY MEMBER"/>
    <property type="match status" value="1"/>
</dbReference>
<feature type="transmembrane region" description="Helical" evidence="17">
    <location>
        <begin position="482"/>
        <end position="507"/>
    </location>
</feature>
<dbReference type="Pfam" id="PF04389">
    <property type="entry name" value="Peptidase_M28"/>
    <property type="match status" value="1"/>
</dbReference>
<dbReference type="InterPro" id="IPR007484">
    <property type="entry name" value="Peptidase_M28"/>
</dbReference>
<keyword evidence="10" id="KW-0378">Hydrolase</keyword>
<evidence type="ECO:0000256" key="9">
    <source>
        <dbReference type="ARBA" id="ARBA00022723"/>
    </source>
</evidence>
<feature type="transmembrane region" description="Helical" evidence="17">
    <location>
        <begin position="56"/>
        <end position="82"/>
    </location>
</feature>
<dbReference type="CDD" id="cd03875">
    <property type="entry name" value="M28_Fxna_like"/>
    <property type="match status" value="1"/>
</dbReference>
<evidence type="ECO:0000313" key="19">
    <source>
        <dbReference type="EMBL" id="CAK9270605.1"/>
    </source>
</evidence>
<name>A0ABP0WUR9_9BRYO</name>
<keyword evidence="11" id="KW-0862">Zinc</keyword>
<evidence type="ECO:0000256" key="16">
    <source>
        <dbReference type="ARBA" id="ARBA00031512"/>
    </source>
</evidence>
<evidence type="ECO:0000256" key="13">
    <source>
        <dbReference type="ARBA" id="ARBA00023049"/>
    </source>
</evidence>
<evidence type="ECO:0000256" key="8">
    <source>
        <dbReference type="ARBA" id="ARBA00022692"/>
    </source>
</evidence>
<keyword evidence="13" id="KW-0482">Metalloprotease</keyword>
<dbReference type="PANTHER" id="PTHR12147:SF58">
    <property type="entry name" value="VACUOLAR MEMBRANE PROTEASE"/>
    <property type="match status" value="1"/>
</dbReference>
<dbReference type="Proteomes" id="UP001497444">
    <property type="component" value="Chromosome 3"/>
</dbReference>